<accession>A0A2T1D709</accession>
<reference evidence="1 2" key="1">
    <citation type="submission" date="2018-02" db="EMBL/GenBank/DDBJ databases">
        <authorList>
            <person name="Cohen D.B."/>
            <person name="Kent A.D."/>
        </authorList>
    </citation>
    <scope>NUCLEOTIDE SEQUENCE [LARGE SCALE GENOMIC DNA]</scope>
    <source>
        <strain evidence="1 2">ULC007</strain>
    </source>
</reference>
<dbReference type="Gene3D" id="1.25.40.10">
    <property type="entry name" value="Tetratricopeptide repeat domain"/>
    <property type="match status" value="1"/>
</dbReference>
<dbReference type="OrthoDB" id="7593450at2"/>
<dbReference type="SUPFAM" id="SSF48452">
    <property type="entry name" value="TPR-like"/>
    <property type="match status" value="1"/>
</dbReference>
<gene>
    <name evidence="1" type="ORF">C7B65_22005</name>
</gene>
<comment type="caution">
    <text evidence="1">The sequence shown here is derived from an EMBL/GenBank/DDBJ whole genome shotgun (WGS) entry which is preliminary data.</text>
</comment>
<protein>
    <submittedName>
        <fullName evidence="1">DUF924 domain-containing protein</fullName>
    </submittedName>
</protein>
<organism evidence="1 2">
    <name type="scientific">Phormidesmis priestleyi ULC007</name>
    <dbReference type="NCBI Taxonomy" id="1920490"/>
    <lineage>
        <taxon>Bacteria</taxon>
        <taxon>Bacillati</taxon>
        <taxon>Cyanobacteriota</taxon>
        <taxon>Cyanophyceae</taxon>
        <taxon>Leptolyngbyales</taxon>
        <taxon>Leptolyngbyaceae</taxon>
        <taxon>Phormidesmis</taxon>
    </lineage>
</organism>
<reference evidence="1 2" key="2">
    <citation type="submission" date="2018-03" db="EMBL/GenBank/DDBJ databases">
        <title>The ancient ancestry and fast evolution of plastids.</title>
        <authorList>
            <person name="Moore K.R."/>
            <person name="Magnabosco C."/>
            <person name="Momper L."/>
            <person name="Gold D.A."/>
            <person name="Bosak T."/>
            <person name="Fournier G.P."/>
        </authorList>
    </citation>
    <scope>NUCLEOTIDE SEQUENCE [LARGE SCALE GENOMIC DNA]</scope>
    <source>
        <strain evidence="1 2">ULC007</strain>
    </source>
</reference>
<dbReference type="Proteomes" id="UP000238634">
    <property type="component" value="Unassembled WGS sequence"/>
</dbReference>
<evidence type="ECO:0000313" key="1">
    <source>
        <dbReference type="EMBL" id="PSB16303.1"/>
    </source>
</evidence>
<dbReference type="STRING" id="1920490.GCA_001895925_01205"/>
<keyword evidence="2" id="KW-1185">Reference proteome</keyword>
<dbReference type="InterPro" id="IPR011990">
    <property type="entry name" value="TPR-like_helical_dom_sf"/>
</dbReference>
<dbReference type="EMBL" id="PVWG01000044">
    <property type="protein sequence ID" value="PSB16303.1"/>
    <property type="molecule type" value="Genomic_DNA"/>
</dbReference>
<dbReference type="InterPro" id="IPR010323">
    <property type="entry name" value="DUF924"/>
</dbReference>
<dbReference type="AlphaFoldDB" id="A0A2T1D709"/>
<dbReference type="Pfam" id="PF06041">
    <property type="entry name" value="DUF924"/>
    <property type="match status" value="1"/>
</dbReference>
<dbReference type="Gene3D" id="1.20.58.320">
    <property type="entry name" value="TPR-like"/>
    <property type="match status" value="1"/>
</dbReference>
<evidence type="ECO:0000313" key="2">
    <source>
        <dbReference type="Proteomes" id="UP000238634"/>
    </source>
</evidence>
<name>A0A2T1D709_9CYAN</name>
<sequence length="190" mass="22263">MTQLDQILNFWFGDMQDVAQLKSRKVWFTKDAAFDKQVKQFQSDYEQAASGQLDRWLDSPQGCLGLALLLDQFPRNLFRGQPRSFATDAKALSVVQHAIAQRFDRQLPPVQRQFLYFPMEHSENLEHQRQSVKLFHQFSDNPDLSDTYDFALRHQAIIQRFGRFPHRNQILRRATTPEEAEFLTQPGSSF</sequence>
<proteinExistence type="predicted"/>
<dbReference type="RefSeq" id="WP_073073789.1">
    <property type="nucleotide sequence ID" value="NZ_MPPI01000025.1"/>
</dbReference>